<evidence type="ECO:0000313" key="2">
    <source>
        <dbReference type="EMBL" id="PIS15048.1"/>
    </source>
</evidence>
<dbReference type="Proteomes" id="UP000231282">
    <property type="component" value="Unassembled WGS sequence"/>
</dbReference>
<sequence>MGFALLAESFELIYMFTTTPYSQKISKPWGYEIIFTPSNLERVGKILYVKKGCRLSLQYHDQKEETLCLVSGKAKIWLENSQGKILHLLMKPKSGYTILLGQKHRIEAIENSYLVEASSPEIGQTFRIEDDYKRGTEKLK</sequence>
<organism evidence="2 3">
    <name type="scientific">Candidatus Shapirobacteria bacterium CG09_land_8_20_14_0_10_38_17</name>
    <dbReference type="NCBI Taxonomy" id="1974884"/>
    <lineage>
        <taxon>Bacteria</taxon>
        <taxon>Candidatus Shapironibacteriota</taxon>
    </lineage>
</organism>
<dbReference type="Pfam" id="PF01050">
    <property type="entry name" value="MannoseP_isomer"/>
    <property type="match status" value="1"/>
</dbReference>
<gene>
    <name evidence="2" type="ORF">COT63_02060</name>
</gene>
<dbReference type="InterPro" id="IPR011051">
    <property type="entry name" value="RmlC_Cupin_sf"/>
</dbReference>
<dbReference type="SUPFAM" id="SSF51182">
    <property type="entry name" value="RmlC-like cupins"/>
    <property type="match status" value="1"/>
</dbReference>
<dbReference type="EMBL" id="PEZH01000040">
    <property type="protein sequence ID" value="PIS15048.1"/>
    <property type="molecule type" value="Genomic_DNA"/>
</dbReference>
<dbReference type="GO" id="GO:0005976">
    <property type="term" value="P:polysaccharide metabolic process"/>
    <property type="evidence" value="ECO:0007669"/>
    <property type="project" value="InterPro"/>
</dbReference>
<dbReference type="InterPro" id="IPR001538">
    <property type="entry name" value="Man6P_isomerase-2_C"/>
</dbReference>
<accession>A0A2H0WSZ3</accession>
<protein>
    <submittedName>
        <fullName evidence="2">Cupin</fullName>
    </submittedName>
</protein>
<dbReference type="AlphaFoldDB" id="A0A2H0WSZ3"/>
<dbReference type="GO" id="GO:0016779">
    <property type="term" value="F:nucleotidyltransferase activity"/>
    <property type="evidence" value="ECO:0007669"/>
    <property type="project" value="InterPro"/>
</dbReference>
<name>A0A2H0WSZ3_9BACT</name>
<proteinExistence type="predicted"/>
<evidence type="ECO:0000313" key="3">
    <source>
        <dbReference type="Proteomes" id="UP000231282"/>
    </source>
</evidence>
<reference evidence="3" key="1">
    <citation type="submission" date="2017-09" db="EMBL/GenBank/DDBJ databases">
        <title>Depth-based differentiation of microbial function through sediment-hosted aquifers and enrichment of novel symbionts in the deep terrestrial subsurface.</title>
        <authorList>
            <person name="Probst A.J."/>
            <person name="Ladd B."/>
            <person name="Jarett J.K."/>
            <person name="Geller-Mcgrath D.E."/>
            <person name="Sieber C.M.K."/>
            <person name="Emerson J.B."/>
            <person name="Anantharaman K."/>
            <person name="Thomas B.C."/>
            <person name="Malmstrom R."/>
            <person name="Stieglmeier M."/>
            <person name="Klingl A."/>
            <person name="Woyke T."/>
            <person name="Ryan C.M."/>
            <person name="Banfield J.F."/>
        </authorList>
    </citation>
    <scope>NUCLEOTIDE SEQUENCE [LARGE SCALE GENOMIC DNA]</scope>
</reference>
<dbReference type="InterPro" id="IPR014710">
    <property type="entry name" value="RmlC-like_jellyroll"/>
</dbReference>
<evidence type="ECO:0000259" key="1">
    <source>
        <dbReference type="Pfam" id="PF01050"/>
    </source>
</evidence>
<dbReference type="Gene3D" id="2.60.120.10">
    <property type="entry name" value="Jelly Rolls"/>
    <property type="match status" value="1"/>
</dbReference>
<feature type="domain" description="Mannose-6-phosphate isomerase type II C-terminal" evidence="1">
    <location>
        <begin position="22"/>
        <end position="108"/>
    </location>
</feature>
<comment type="caution">
    <text evidence="2">The sequence shown here is derived from an EMBL/GenBank/DDBJ whole genome shotgun (WGS) entry which is preliminary data.</text>
</comment>